<keyword evidence="1" id="KW-0732">Signal</keyword>
<evidence type="ECO:0000313" key="2">
    <source>
        <dbReference type="EMBL" id="UPK72060.1"/>
    </source>
</evidence>
<dbReference type="RefSeq" id="WP_247814146.1">
    <property type="nucleotide sequence ID" value="NZ_CP095855.1"/>
</dbReference>
<accession>A0ABY4I907</accession>
<dbReference type="Proteomes" id="UP000830198">
    <property type="component" value="Chromosome"/>
</dbReference>
<name>A0ABY4I907_CHIFI</name>
<gene>
    <name evidence="2" type="ORF">MYF79_12275</name>
</gene>
<reference evidence="2 3" key="1">
    <citation type="submission" date="2022-04" db="EMBL/GenBank/DDBJ databases">
        <title>The arsenic-methylating capacity of Chitinophaga filiformis YT5 during chitin decomposition.</title>
        <authorList>
            <person name="Chen G."/>
            <person name="Liang Y."/>
        </authorList>
    </citation>
    <scope>NUCLEOTIDE SEQUENCE [LARGE SCALE GENOMIC DNA]</scope>
    <source>
        <strain evidence="2 3">YT5</strain>
    </source>
</reference>
<sequence length="239" mass="26809">MKKVFLLFFLIPLLGTAQTKTVLTANRIFAKNDKAVQFEKALASHAQKYHTGDLSWRVWSIESGPDFGGYLVTEGPNNWAALDSRGDISTAHTADWNMNVMPLTDGRGAGGYFVFQEDLSTVQLTDYANKIVINHMTAKPGKIANVQELIKKLKKVWEADKESVAVYSVAFSGEPGYITVSRLKEGLKELAVDYRKPLPDRFDEVYGKGSFDTWLKDYADAVQCRWSELLIFKPDLSSK</sequence>
<evidence type="ECO:0000256" key="1">
    <source>
        <dbReference type="SAM" id="SignalP"/>
    </source>
</evidence>
<proteinExistence type="predicted"/>
<feature type="signal peptide" evidence="1">
    <location>
        <begin position="1"/>
        <end position="17"/>
    </location>
</feature>
<evidence type="ECO:0000313" key="3">
    <source>
        <dbReference type="Proteomes" id="UP000830198"/>
    </source>
</evidence>
<dbReference type="EMBL" id="CP095855">
    <property type="protein sequence ID" value="UPK72060.1"/>
    <property type="molecule type" value="Genomic_DNA"/>
</dbReference>
<keyword evidence="3" id="KW-1185">Reference proteome</keyword>
<feature type="chain" id="PRO_5045110406" evidence="1">
    <location>
        <begin position="18"/>
        <end position="239"/>
    </location>
</feature>
<organism evidence="2 3">
    <name type="scientific">Chitinophaga filiformis</name>
    <name type="common">Myxococcus filiformis</name>
    <name type="synonym">Flexibacter filiformis</name>
    <dbReference type="NCBI Taxonomy" id="104663"/>
    <lineage>
        <taxon>Bacteria</taxon>
        <taxon>Pseudomonadati</taxon>
        <taxon>Bacteroidota</taxon>
        <taxon>Chitinophagia</taxon>
        <taxon>Chitinophagales</taxon>
        <taxon>Chitinophagaceae</taxon>
        <taxon>Chitinophaga</taxon>
    </lineage>
</organism>
<protein>
    <submittedName>
        <fullName evidence="2">Uncharacterized protein</fullName>
    </submittedName>
</protein>